<proteinExistence type="predicted"/>
<feature type="non-terminal residue" evidence="3">
    <location>
        <position position="1"/>
    </location>
</feature>
<dbReference type="PaxDb" id="39947-A0A0P0WDQ5"/>
<protein>
    <submittedName>
        <fullName evidence="3">Os04g0572700 protein</fullName>
    </submittedName>
</protein>
<accession>A0A0P0WDQ5</accession>
<feature type="zinc finger region" description="C3H1-type" evidence="1">
    <location>
        <begin position="83"/>
        <end position="111"/>
    </location>
</feature>
<keyword evidence="1" id="KW-0862">Zinc</keyword>
<dbReference type="PROSITE" id="PS50103">
    <property type="entry name" value="ZF_C3H1"/>
    <property type="match status" value="1"/>
</dbReference>
<dbReference type="STRING" id="39947.A0A0P0WDQ5"/>
<dbReference type="GO" id="GO:0008270">
    <property type="term" value="F:zinc ion binding"/>
    <property type="evidence" value="ECO:0007669"/>
    <property type="project" value="UniProtKB-KW"/>
</dbReference>
<evidence type="ECO:0000313" key="4">
    <source>
        <dbReference type="Proteomes" id="UP000059680"/>
    </source>
</evidence>
<dbReference type="AlphaFoldDB" id="A0A0P0WDQ5"/>
<feature type="domain" description="C3H1-type" evidence="2">
    <location>
        <begin position="83"/>
        <end position="111"/>
    </location>
</feature>
<dbReference type="eggNOG" id="KOG0274">
    <property type="taxonomic scope" value="Eukaryota"/>
</dbReference>
<dbReference type="Proteomes" id="UP000059680">
    <property type="component" value="Chromosome 4"/>
</dbReference>
<evidence type="ECO:0000259" key="2">
    <source>
        <dbReference type="PROSITE" id="PS50103"/>
    </source>
</evidence>
<keyword evidence="1" id="KW-0479">Metal-binding</keyword>
<reference evidence="3 4" key="3">
    <citation type="journal article" date="2013" name="Rice">
        <title>Improvement of the Oryza sativa Nipponbare reference genome using next generation sequence and optical map data.</title>
        <authorList>
            <person name="Kawahara Y."/>
            <person name="de la Bastide M."/>
            <person name="Hamilton J.P."/>
            <person name="Kanamori H."/>
            <person name="McCombie W.R."/>
            <person name="Ouyang S."/>
            <person name="Schwartz D.C."/>
            <person name="Tanaka T."/>
            <person name="Wu J."/>
            <person name="Zhou S."/>
            <person name="Childs K.L."/>
            <person name="Davidson R.M."/>
            <person name="Lin H."/>
            <person name="Quesada-Ocampo L."/>
            <person name="Vaillancourt B."/>
            <person name="Sakai H."/>
            <person name="Lee S.S."/>
            <person name="Kim J."/>
            <person name="Numa H."/>
            <person name="Itoh T."/>
            <person name="Buell C.R."/>
            <person name="Matsumoto T."/>
        </authorList>
    </citation>
    <scope>NUCLEOTIDE SEQUENCE [LARGE SCALE GENOMIC DNA]</scope>
    <source>
        <strain evidence="4">cv. Nipponbare</strain>
    </source>
</reference>
<evidence type="ECO:0000256" key="1">
    <source>
        <dbReference type="PROSITE-ProRule" id="PRU00723"/>
    </source>
</evidence>
<name>A0A0P0WDQ5_ORYSJ</name>
<dbReference type="InParanoid" id="A0A0P0WDQ5"/>
<reference evidence="3 4" key="2">
    <citation type="journal article" date="2013" name="Plant Cell Physiol.">
        <title>Rice Annotation Project Database (RAP-DB): an integrative and interactive database for rice genomics.</title>
        <authorList>
            <person name="Sakai H."/>
            <person name="Lee S.S."/>
            <person name="Tanaka T."/>
            <person name="Numa H."/>
            <person name="Kim J."/>
            <person name="Kawahara Y."/>
            <person name="Wakimoto H."/>
            <person name="Yang C.C."/>
            <person name="Iwamoto M."/>
            <person name="Abe T."/>
            <person name="Yamada Y."/>
            <person name="Muto A."/>
            <person name="Inokuchi H."/>
            <person name="Ikemura T."/>
            <person name="Matsumoto T."/>
            <person name="Sasaki T."/>
            <person name="Itoh T."/>
        </authorList>
    </citation>
    <scope>NUCLEOTIDE SEQUENCE [LARGE SCALE GENOMIC DNA]</scope>
    <source>
        <strain evidence="4">cv. Nipponbare</strain>
    </source>
</reference>
<dbReference type="Gramene" id="Os04t0572700-01">
    <property type="protein sequence ID" value="Os04t0572700-01"/>
    <property type="gene ID" value="Os04g0572700"/>
</dbReference>
<keyword evidence="1" id="KW-0863">Zinc-finger</keyword>
<organism evidence="3 4">
    <name type="scientific">Oryza sativa subsp. japonica</name>
    <name type="common">Rice</name>
    <dbReference type="NCBI Taxonomy" id="39947"/>
    <lineage>
        <taxon>Eukaryota</taxon>
        <taxon>Viridiplantae</taxon>
        <taxon>Streptophyta</taxon>
        <taxon>Embryophyta</taxon>
        <taxon>Tracheophyta</taxon>
        <taxon>Spermatophyta</taxon>
        <taxon>Magnoliopsida</taxon>
        <taxon>Liliopsida</taxon>
        <taxon>Poales</taxon>
        <taxon>Poaceae</taxon>
        <taxon>BOP clade</taxon>
        <taxon>Oryzoideae</taxon>
        <taxon>Oryzeae</taxon>
        <taxon>Oryzinae</taxon>
        <taxon>Oryza</taxon>
        <taxon>Oryza sativa</taxon>
    </lineage>
</organism>
<keyword evidence="4" id="KW-1185">Reference proteome</keyword>
<dbReference type="InterPro" id="IPR000571">
    <property type="entry name" value="Znf_CCCH"/>
</dbReference>
<gene>
    <name evidence="3" type="ordered locus">Os04g0572700</name>
    <name evidence="3" type="ORF">OSNPB_040572700</name>
</gene>
<dbReference type="EMBL" id="AP014960">
    <property type="protein sequence ID" value="BAS90583.1"/>
    <property type="molecule type" value="Genomic_DNA"/>
</dbReference>
<evidence type="ECO:0000313" key="3">
    <source>
        <dbReference type="EMBL" id="BAS90583.1"/>
    </source>
</evidence>
<sequence length="215" mass="23531">RTTRAAATAAGACATASARPRLPLRPPARSASTGVPGNACSRFPCRYLHSELPEAPPERLRPSHRPSAAACGGGGGGNCVVSSTREKPCKFFLSGDCRYGDECRCYLHAGSINDGFSLLTPLRGHQKERICCSLAARTERCASRIIKRSSVQEPLLFVGIPDAVKIWDTGAEMSLSEPTGEYMHWRLAMGCSSLQCNYTRWRYFSVEILCRKRLF</sequence>
<reference evidence="4" key="1">
    <citation type="journal article" date="2005" name="Nature">
        <title>The map-based sequence of the rice genome.</title>
        <authorList>
            <consortium name="International rice genome sequencing project (IRGSP)"/>
            <person name="Matsumoto T."/>
            <person name="Wu J."/>
            <person name="Kanamori H."/>
            <person name="Katayose Y."/>
            <person name="Fujisawa M."/>
            <person name="Namiki N."/>
            <person name="Mizuno H."/>
            <person name="Yamamoto K."/>
            <person name="Antonio B.A."/>
            <person name="Baba T."/>
            <person name="Sakata K."/>
            <person name="Nagamura Y."/>
            <person name="Aoki H."/>
            <person name="Arikawa K."/>
            <person name="Arita K."/>
            <person name="Bito T."/>
            <person name="Chiden Y."/>
            <person name="Fujitsuka N."/>
            <person name="Fukunaka R."/>
            <person name="Hamada M."/>
            <person name="Harada C."/>
            <person name="Hayashi A."/>
            <person name="Hijishita S."/>
            <person name="Honda M."/>
            <person name="Hosokawa S."/>
            <person name="Ichikawa Y."/>
            <person name="Idonuma A."/>
            <person name="Iijima M."/>
            <person name="Ikeda M."/>
            <person name="Ikeno M."/>
            <person name="Ito K."/>
            <person name="Ito S."/>
            <person name="Ito T."/>
            <person name="Ito Y."/>
            <person name="Ito Y."/>
            <person name="Iwabuchi A."/>
            <person name="Kamiya K."/>
            <person name="Karasawa W."/>
            <person name="Kurita K."/>
            <person name="Katagiri S."/>
            <person name="Kikuta A."/>
            <person name="Kobayashi H."/>
            <person name="Kobayashi N."/>
            <person name="Machita K."/>
            <person name="Maehara T."/>
            <person name="Masukawa M."/>
            <person name="Mizubayashi T."/>
            <person name="Mukai Y."/>
            <person name="Nagasaki H."/>
            <person name="Nagata Y."/>
            <person name="Naito S."/>
            <person name="Nakashima M."/>
            <person name="Nakama Y."/>
            <person name="Nakamichi Y."/>
            <person name="Nakamura M."/>
            <person name="Meguro A."/>
            <person name="Negishi M."/>
            <person name="Ohta I."/>
            <person name="Ohta T."/>
            <person name="Okamoto M."/>
            <person name="Ono N."/>
            <person name="Saji S."/>
            <person name="Sakaguchi M."/>
            <person name="Sakai K."/>
            <person name="Shibata M."/>
            <person name="Shimokawa T."/>
            <person name="Song J."/>
            <person name="Takazaki Y."/>
            <person name="Terasawa K."/>
            <person name="Tsugane M."/>
            <person name="Tsuji K."/>
            <person name="Ueda S."/>
            <person name="Waki K."/>
            <person name="Yamagata H."/>
            <person name="Yamamoto M."/>
            <person name="Yamamoto S."/>
            <person name="Yamane H."/>
            <person name="Yoshiki S."/>
            <person name="Yoshihara R."/>
            <person name="Yukawa K."/>
            <person name="Zhong H."/>
            <person name="Yano M."/>
            <person name="Yuan Q."/>
            <person name="Ouyang S."/>
            <person name="Liu J."/>
            <person name="Jones K.M."/>
            <person name="Gansberger K."/>
            <person name="Moffat K."/>
            <person name="Hill J."/>
            <person name="Bera J."/>
            <person name="Fadrosh D."/>
            <person name="Jin S."/>
            <person name="Johri S."/>
            <person name="Kim M."/>
            <person name="Overton L."/>
            <person name="Reardon M."/>
            <person name="Tsitrin T."/>
            <person name="Vuong H."/>
            <person name="Weaver B."/>
            <person name="Ciecko A."/>
            <person name="Tallon L."/>
            <person name="Jackson J."/>
            <person name="Pai G."/>
            <person name="Aken S.V."/>
            <person name="Utterback T."/>
            <person name="Reidmuller S."/>
            <person name="Feldblyum T."/>
            <person name="Hsiao J."/>
            <person name="Zismann V."/>
            <person name="Iobst S."/>
            <person name="de Vazeille A.R."/>
            <person name="Buell C.R."/>
            <person name="Ying K."/>
            <person name="Li Y."/>
            <person name="Lu T."/>
            <person name="Huang Y."/>
            <person name="Zhao Q."/>
            <person name="Feng Q."/>
            <person name="Zhang L."/>
            <person name="Zhu J."/>
            <person name="Weng Q."/>
            <person name="Mu J."/>
            <person name="Lu Y."/>
            <person name="Fan D."/>
            <person name="Liu Y."/>
            <person name="Guan J."/>
            <person name="Zhang Y."/>
            <person name="Yu S."/>
            <person name="Liu X."/>
            <person name="Zhang Y."/>
            <person name="Hong G."/>
            <person name="Han B."/>
            <person name="Choisne N."/>
            <person name="Demange N."/>
            <person name="Orjeda G."/>
            <person name="Samain S."/>
            <person name="Cattolico L."/>
            <person name="Pelletier E."/>
            <person name="Couloux A."/>
            <person name="Segurens B."/>
            <person name="Wincker P."/>
            <person name="D'Hont A."/>
            <person name="Scarpelli C."/>
            <person name="Weissenbach J."/>
            <person name="Salanoubat M."/>
            <person name="Quetier F."/>
            <person name="Yu Y."/>
            <person name="Kim H.R."/>
            <person name="Rambo T."/>
            <person name="Currie J."/>
            <person name="Collura K."/>
            <person name="Luo M."/>
            <person name="Yang T."/>
            <person name="Ammiraju J.S.S."/>
            <person name="Engler F."/>
            <person name="Soderlund C."/>
            <person name="Wing R.A."/>
            <person name="Palmer L.E."/>
            <person name="de la Bastide M."/>
            <person name="Spiegel L."/>
            <person name="Nascimento L."/>
            <person name="Zutavern T."/>
            <person name="O'Shaughnessy A."/>
            <person name="Dike S."/>
            <person name="Dedhia N."/>
            <person name="Preston R."/>
            <person name="Balija V."/>
            <person name="McCombie W.R."/>
            <person name="Chow T."/>
            <person name="Chen H."/>
            <person name="Chung M."/>
            <person name="Chen C."/>
            <person name="Shaw J."/>
            <person name="Wu H."/>
            <person name="Hsiao K."/>
            <person name="Chao Y."/>
            <person name="Chu M."/>
            <person name="Cheng C."/>
            <person name="Hour A."/>
            <person name="Lee P."/>
            <person name="Lin S."/>
            <person name="Lin Y."/>
            <person name="Liou J."/>
            <person name="Liu S."/>
            <person name="Hsing Y."/>
            <person name="Raghuvanshi S."/>
            <person name="Mohanty A."/>
            <person name="Bharti A.K."/>
            <person name="Gaur A."/>
            <person name="Gupta V."/>
            <person name="Kumar D."/>
            <person name="Ravi V."/>
            <person name="Vij S."/>
            <person name="Kapur A."/>
            <person name="Khurana P."/>
            <person name="Khurana P."/>
            <person name="Khurana J.P."/>
            <person name="Tyagi A.K."/>
            <person name="Gaikwad K."/>
            <person name="Singh A."/>
            <person name="Dalal V."/>
            <person name="Srivastava S."/>
            <person name="Dixit A."/>
            <person name="Pal A.K."/>
            <person name="Ghazi I.A."/>
            <person name="Yadav M."/>
            <person name="Pandit A."/>
            <person name="Bhargava A."/>
            <person name="Sureshbabu K."/>
            <person name="Batra K."/>
            <person name="Sharma T.R."/>
            <person name="Mohapatra T."/>
            <person name="Singh N.K."/>
            <person name="Messing J."/>
            <person name="Nelson A.B."/>
            <person name="Fuks G."/>
            <person name="Kavchok S."/>
            <person name="Keizer G."/>
            <person name="Linton E."/>
            <person name="Llaca V."/>
            <person name="Song R."/>
            <person name="Tanyolac B."/>
            <person name="Young S."/>
            <person name="Ho-Il K."/>
            <person name="Hahn J.H."/>
            <person name="Sangsakoo G."/>
            <person name="Vanavichit A."/>
            <person name="de Mattos Luiz.A.T."/>
            <person name="Zimmer P.D."/>
            <person name="Malone G."/>
            <person name="Dellagostin O."/>
            <person name="de Oliveira A.C."/>
            <person name="Bevan M."/>
            <person name="Bancroft I."/>
            <person name="Minx P."/>
            <person name="Cordum H."/>
            <person name="Wilson R."/>
            <person name="Cheng Z."/>
            <person name="Jin W."/>
            <person name="Jiang J."/>
            <person name="Leong S.A."/>
            <person name="Iwama H."/>
            <person name="Gojobori T."/>
            <person name="Itoh T."/>
            <person name="Niimura Y."/>
            <person name="Fujii Y."/>
            <person name="Habara T."/>
            <person name="Sakai H."/>
            <person name="Sato Y."/>
            <person name="Wilson G."/>
            <person name="Kumar K."/>
            <person name="McCouch S."/>
            <person name="Juretic N."/>
            <person name="Hoen D."/>
            <person name="Wright S."/>
            <person name="Bruskiewich R."/>
            <person name="Bureau T."/>
            <person name="Miyao A."/>
            <person name="Hirochika H."/>
            <person name="Nishikawa T."/>
            <person name="Kadowaki K."/>
            <person name="Sugiura M."/>
            <person name="Burr B."/>
            <person name="Sasaki T."/>
        </authorList>
    </citation>
    <scope>NUCLEOTIDE SEQUENCE [LARGE SCALE GENOMIC DNA]</scope>
    <source>
        <strain evidence="4">cv. Nipponbare</strain>
    </source>
</reference>